<dbReference type="SMART" id="SM00164">
    <property type="entry name" value="TBC"/>
    <property type="match status" value="1"/>
</dbReference>
<dbReference type="EMBL" id="MU007091">
    <property type="protein sequence ID" value="KAF2422403.1"/>
    <property type="molecule type" value="Genomic_DNA"/>
</dbReference>
<gene>
    <name evidence="2" type="ORF">EJ08DRAFT_640963</name>
</gene>
<dbReference type="InterPro" id="IPR050302">
    <property type="entry name" value="Rab_GAP_TBC_domain"/>
</dbReference>
<protein>
    <submittedName>
        <fullName evidence="2">TBC-domain-containing protein</fullName>
    </submittedName>
</protein>
<comment type="caution">
    <text evidence="2">The sequence shown here is derived from an EMBL/GenBank/DDBJ whole genome shotgun (WGS) entry which is preliminary data.</text>
</comment>
<sequence>MASISRLCSKGAVSPETLKKFNNLILSGIPVTLRREVWMERTGASTLVEPGRFKALLAESNLDSYTKREITIDVERTMGNNVFFRNGVGKEKLQDVLVAYAHFNPTIGYSQGLNIIAGNLLLMLPSSEDVFWLLVAIIDNILPQEYYNQNGSISGAIIDIDGKVLNAYCNDLLGSALHKHLLIHSVDLTMFTPGWFISAFAACLSGEPLYRIWDVLFGFCDGRYIFCFALALLKINRRGLLACGSSEELMLYLGGRMTATAVSLDVLIKEAVKMGTYVTTQDLEKRREMFA</sequence>
<reference evidence="2" key="1">
    <citation type="journal article" date="2020" name="Stud. Mycol.">
        <title>101 Dothideomycetes genomes: a test case for predicting lifestyles and emergence of pathogens.</title>
        <authorList>
            <person name="Haridas S."/>
            <person name="Albert R."/>
            <person name="Binder M."/>
            <person name="Bloem J."/>
            <person name="Labutti K."/>
            <person name="Salamov A."/>
            <person name="Andreopoulos B."/>
            <person name="Baker S."/>
            <person name="Barry K."/>
            <person name="Bills G."/>
            <person name="Bluhm B."/>
            <person name="Cannon C."/>
            <person name="Castanera R."/>
            <person name="Culley D."/>
            <person name="Daum C."/>
            <person name="Ezra D."/>
            <person name="Gonzalez J."/>
            <person name="Henrissat B."/>
            <person name="Kuo A."/>
            <person name="Liang C."/>
            <person name="Lipzen A."/>
            <person name="Lutzoni F."/>
            <person name="Magnuson J."/>
            <person name="Mondo S."/>
            <person name="Nolan M."/>
            <person name="Ohm R."/>
            <person name="Pangilinan J."/>
            <person name="Park H.-J."/>
            <person name="Ramirez L."/>
            <person name="Alfaro M."/>
            <person name="Sun H."/>
            <person name="Tritt A."/>
            <person name="Yoshinaga Y."/>
            <person name="Zwiers L.-H."/>
            <person name="Turgeon B."/>
            <person name="Goodwin S."/>
            <person name="Spatafora J."/>
            <person name="Crous P."/>
            <person name="Grigoriev I."/>
        </authorList>
    </citation>
    <scope>NUCLEOTIDE SEQUENCE</scope>
    <source>
        <strain evidence="2">CBS 130266</strain>
    </source>
</reference>
<accession>A0A9P4TTE7</accession>
<organism evidence="2 3">
    <name type="scientific">Tothia fuscella</name>
    <dbReference type="NCBI Taxonomy" id="1048955"/>
    <lineage>
        <taxon>Eukaryota</taxon>
        <taxon>Fungi</taxon>
        <taxon>Dikarya</taxon>
        <taxon>Ascomycota</taxon>
        <taxon>Pezizomycotina</taxon>
        <taxon>Dothideomycetes</taxon>
        <taxon>Pleosporomycetidae</taxon>
        <taxon>Venturiales</taxon>
        <taxon>Cylindrosympodiaceae</taxon>
        <taxon>Tothia</taxon>
    </lineage>
</organism>
<dbReference type="InterPro" id="IPR000195">
    <property type="entry name" value="Rab-GAP-TBC_dom"/>
</dbReference>
<dbReference type="FunFam" id="1.10.8.270:FF:000026">
    <property type="entry name" value="TBC (Tre-2/Bub2/Cdc16) domain family"/>
    <property type="match status" value="1"/>
</dbReference>
<dbReference type="SUPFAM" id="SSF47923">
    <property type="entry name" value="Ypt/Rab-GAP domain of gyp1p"/>
    <property type="match status" value="2"/>
</dbReference>
<dbReference type="PANTHER" id="PTHR47219:SF20">
    <property type="entry name" value="TBC1 DOMAIN FAMILY MEMBER 2B"/>
    <property type="match status" value="1"/>
</dbReference>
<evidence type="ECO:0000259" key="1">
    <source>
        <dbReference type="PROSITE" id="PS50086"/>
    </source>
</evidence>
<proteinExistence type="predicted"/>
<name>A0A9P4TTE7_9PEZI</name>
<dbReference type="Gene3D" id="1.10.8.270">
    <property type="entry name" value="putative rabgap domain of human tbc1 domain family member 14 like domains"/>
    <property type="match status" value="1"/>
</dbReference>
<dbReference type="GO" id="GO:0031267">
    <property type="term" value="F:small GTPase binding"/>
    <property type="evidence" value="ECO:0007669"/>
    <property type="project" value="TreeGrafter"/>
</dbReference>
<evidence type="ECO:0000313" key="2">
    <source>
        <dbReference type="EMBL" id="KAF2422403.1"/>
    </source>
</evidence>
<dbReference type="Proteomes" id="UP000800235">
    <property type="component" value="Unassembled WGS sequence"/>
</dbReference>
<dbReference type="GO" id="GO:0005096">
    <property type="term" value="F:GTPase activator activity"/>
    <property type="evidence" value="ECO:0007669"/>
    <property type="project" value="TreeGrafter"/>
</dbReference>
<dbReference type="PROSITE" id="PS50086">
    <property type="entry name" value="TBC_RABGAP"/>
    <property type="match status" value="1"/>
</dbReference>
<dbReference type="Gene3D" id="1.10.472.80">
    <property type="entry name" value="Ypt/Rab-GAP domain of gyp1p, domain 3"/>
    <property type="match status" value="1"/>
</dbReference>
<keyword evidence="3" id="KW-1185">Reference proteome</keyword>
<dbReference type="Pfam" id="PF00566">
    <property type="entry name" value="RabGAP-TBC"/>
    <property type="match status" value="1"/>
</dbReference>
<dbReference type="PANTHER" id="PTHR47219">
    <property type="entry name" value="RAB GTPASE-ACTIVATING PROTEIN 1-LIKE"/>
    <property type="match status" value="1"/>
</dbReference>
<dbReference type="OrthoDB" id="294251at2759"/>
<feature type="domain" description="Rab-GAP TBC" evidence="1">
    <location>
        <begin position="28"/>
        <end position="220"/>
    </location>
</feature>
<evidence type="ECO:0000313" key="3">
    <source>
        <dbReference type="Proteomes" id="UP000800235"/>
    </source>
</evidence>
<dbReference type="InterPro" id="IPR035969">
    <property type="entry name" value="Rab-GAP_TBC_sf"/>
</dbReference>
<dbReference type="AlphaFoldDB" id="A0A9P4TTE7"/>